<dbReference type="PANTHER" id="PTHR38471">
    <property type="entry name" value="FOUR HELIX BUNDLE PROTEIN"/>
    <property type="match status" value="1"/>
</dbReference>
<name>A0A2M6XCW5_9BACT</name>
<dbReference type="CDD" id="cd16377">
    <property type="entry name" value="23S_rRNA_IVP_like"/>
    <property type="match status" value="1"/>
</dbReference>
<comment type="caution">
    <text evidence="1">The sequence shown here is derived from an EMBL/GenBank/DDBJ whole genome shotgun (WGS) entry which is preliminary data.</text>
</comment>
<dbReference type="PANTHER" id="PTHR38471:SF2">
    <property type="entry name" value="FOUR HELIX BUNDLE PROTEIN"/>
    <property type="match status" value="1"/>
</dbReference>
<reference evidence="2" key="1">
    <citation type="submission" date="2017-09" db="EMBL/GenBank/DDBJ databases">
        <title>Depth-based differentiation of microbial function through sediment-hosted aquifers and enrichment of novel symbionts in the deep terrestrial subsurface.</title>
        <authorList>
            <person name="Probst A.J."/>
            <person name="Ladd B."/>
            <person name="Jarett J.K."/>
            <person name="Geller-Mcgrath D.E."/>
            <person name="Sieber C.M.K."/>
            <person name="Emerson J.B."/>
            <person name="Anantharaman K."/>
            <person name="Thomas B.C."/>
            <person name="Malmstrom R."/>
            <person name="Stieglmeier M."/>
            <person name="Klingl A."/>
            <person name="Woyke T."/>
            <person name="Ryan C.M."/>
            <person name="Banfield J.F."/>
        </authorList>
    </citation>
    <scope>NUCLEOTIDE SEQUENCE [LARGE SCALE GENOMIC DNA]</scope>
</reference>
<dbReference type="AlphaFoldDB" id="A0A2M6XCW5"/>
<dbReference type="NCBIfam" id="TIGR02436">
    <property type="entry name" value="four helix bundle protein"/>
    <property type="match status" value="1"/>
</dbReference>
<gene>
    <name evidence="1" type="ORF">COT44_03550</name>
</gene>
<dbReference type="Pfam" id="PF05635">
    <property type="entry name" value="23S_rRNA_IVP"/>
    <property type="match status" value="1"/>
</dbReference>
<dbReference type="Gene3D" id="1.20.1440.60">
    <property type="entry name" value="23S rRNA-intervening sequence"/>
    <property type="match status" value="1"/>
</dbReference>
<dbReference type="SUPFAM" id="SSF158446">
    <property type="entry name" value="IVS-encoded protein-like"/>
    <property type="match status" value="1"/>
</dbReference>
<organism evidence="1 2">
    <name type="scientific">Candidatus Shapirobacteria bacterium CG08_land_8_20_14_0_20_39_18</name>
    <dbReference type="NCBI Taxonomy" id="1974883"/>
    <lineage>
        <taxon>Bacteria</taxon>
        <taxon>Candidatus Shapironibacteriota</taxon>
    </lineage>
</organism>
<dbReference type="InterPro" id="IPR012657">
    <property type="entry name" value="23S_rRNA-intervening_sequence"/>
</dbReference>
<evidence type="ECO:0000313" key="1">
    <source>
        <dbReference type="EMBL" id="PIU03494.1"/>
    </source>
</evidence>
<dbReference type="EMBL" id="PEYO01000017">
    <property type="protein sequence ID" value="PIU03494.1"/>
    <property type="molecule type" value="Genomic_DNA"/>
</dbReference>
<proteinExistence type="predicted"/>
<sequence length="119" mass="14155">MNEDASYKKLIIWQKADLFAREIYKVTVFFPKDEIYGLTSQIRRAVLSVVLNIIEGYARNNKKEFKNFLRIAYASLVEVEYLLEFSSVRGYITKEKYFFLNGLRDECGKILWKFMLSQK</sequence>
<accession>A0A2M6XCW5</accession>
<evidence type="ECO:0000313" key="2">
    <source>
        <dbReference type="Proteomes" id="UP000228996"/>
    </source>
</evidence>
<protein>
    <submittedName>
        <fullName evidence="1">Four helix bundle protein</fullName>
    </submittedName>
</protein>
<dbReference type="InterPro" id="IPR036583">
    <property type="entry name" value="23S_rRNA_IVS_sf"/>
</dbReference>
<dbReference type="Proteomes" id="UP000228996">
    <property type="component" value="Unassembled WGS sequence"/>
</dbReference>